<feature type="coiled-coil region" evidence="1">
    <location>
        <begin position="119"/>
        <end position="172"/>
    </location>
</feature>
<evidence type="ECO:0000256" key="3">
    <source>
        <dbReference type="SAM" id="Phobius"/>
    </source>
</evidence>
<keyword evidence="3" id="KW-0472">Membrane</keyword>
<sequence>MNFLKKHWVTILVILFFSIVIIIGFFEGIHKTKQEQKSLSNYHEELEDNKESKQPSRNKRDTQTPKSKIKITKAKYDQIKSYILSENEYEILPFNNLTEEEITVIEKARNKQKRMLKYRKKNLNKINEYQQECDNYNKQISKLDPKKYENKIEALNGMLSNAIKLKDSLQREYDNDISRNTYGYPLENINSLYEITPSEG</sequence>
<dbReference type="Proteomes" id="UP001195571">
    <property type="component" value="Unassembled WGS sequence"/>
</dbReference>
<keyword evidence="1" id="KW-0175">Coiled coil</keyword>
<feature type="region of interest" description="Disordered" evidence="2">
    <location>
        <begin position="42"/>
        <end position="67"/>
    </location>
</feature>
<evidence type="ECO:0000313" key="4">
    <source>
        <dbReference type="EMBL" id="MBP5836224.1"/>
    </source>
</evidence>
<protein>
    <submittedName>
        <fullName evidence="4">Uncharacterized protein</fullName>
    </submittedName>
</protein>
<gene>
    <name evidence="4" type="ORF">CHTY_003210</name>
</gene>
<reference evidence="4" key="1">
    <citation type="submission" date="2021-04" db="EMBL/GenBank/DDBJ databases">
        <title>Genomic features of Candidatus Phytoplasma meliae isolate ChTYXIII (1SrXIII-G).</title>
        <authorList>
            <person name="Fernandez F.D."/>
            <person name="Conci L.R."/>
        </authorList>
    </citation>
    <scope>NUCLEOTIDE SEQUENCE [LARGE SCALE GENOMIC DNA]</scope>
    <source>
        <strain evidence="4">ChTYXIII-Mo</strain>
    </source>
</reference>
<name>A0ABS5CZ23_9MOLU</name>
<feature type="compositionally biased region" description="Basic and acidic residues" evidence="2">
    <location>
        <begin position="49"/>
        <end position="63"/>
    </location>
</feature>
<feature type="transmembrane region" description="Helical" evidence="3">
    <location>
        <begin position="6"/>
        <end position="26"/>
    </location>
</feature>
<evidence type="ECO:0000313" key="5">
    <source>
        <dbReference type="Proteomes" id="UP001195571"/>
    </source>
</evidence>
<evidence type="ECO:0000256" key="2">
    <source>
        <dbReference type="SAM" id="MobiDB-lite"/>
    </source>
</evidence>
<organism evidence="4 5">
    <name type="scientific">Candidatus Phytoplasma meliae</name>
    <dbReference type="NCBI Taxonomy" id="1848402"/>
    <lineage>
        <taxon>Bacteria</taxon>
        <taxon>Bacillati</taxon>
        <taxon>Mycoplasmatota</taxon>
        <taxon>Mollicutes</taxon>
        <taxon>Acholeplasmatales</taxon>
        <taxon>Acholeplasmataceae</taxon>
        <taxon>Candidatus Phytoplasma</taxon>
        <taxon>16SrXIII (Mexican periwinkle virescence group)</taxon>
    </lineage>
</organism>
<keyword evidence="3" id="KW-0812">Transmembrane</keyword>
<evidence type="ECO:0000256" key="1">
    <source>
        <dbReference type="SAM" id="Coils"/>
    </source>
</evidence>
<dbReference type="EMBL" id="JACAOD020000016">
    <property type="protein sequence ID" value="MBP5836224.1"/>
    <property type="molecule type" value="Genomic_DNA"/>
</dbReference>
<proteinExistence type="predicted"/>
<comment type="caution">
    <text evidence="4">The sequence shown here is derived from an EMBL/GenBank/DDBJ whole genome shotgun (WGS) entry which is preliminary data.</text>
</comment>
<accession>A0ABS5CZ23</accession>
<keyword evidence="3" id="KW-1133">Transmembrane helix</keyword>
<keyword evidence="5" id="KW-1185">Reference proteome</keyword>
<dbReference type="RefSeq" id="WP_203552441.1">
    <property type="nucleotide sequence ID" value="NZ_JACAOD020000016.1"/>
</dbReference>